<dbReference type="EMBL" id="JAAOAN010000228">
    <property type="protein sequence ID" value="KAF5715324.1"/>
    <property type="molecule type" value="Genomic_DNA"/>
</dbReference>
<dbReference type="InterPro" id="IPR046797">
    <property type="entry name" value="PDDEXK_12"/>
</dbReference>
<feature type="compositionally biased region" description="Polar residues" evidence="1">
    <location>
        <begin position="43"/>
        <end position="59"/>
    </location>
</feature>
<dbReference type="Pfam" id="PF20516">
    <property type="entry name" value="PDDEXK_12"/>
    <property type="match status" value="1"/>
</dbReference>
<evidence type="ECO:0000313" key="4">
    <source>
        <dbReference type="Proteomes" id="UP000544331"/>
    </source>
</evidence>
<organism evidence="3 4">
    <name type="scientific">Fusarium mundagurra</name>
    <dbReference type="NCBI Taxonomy" id="1567541"/>
    <lineage>
        <taxon>Eukaryota</taxon>
        <taxon>Fungi</taxon>
        <taxon>Dikarya</taxon>
        <taxon>Ascomycota</taxon>
        <taxon>Pezizomycotina</taxon>
        <taxon>Sordariomycetes</taxon>
        <taxon>Hypocreomycetidae</taxon>
        <taxon>Hypocreales</taxon>
        <taxon>Nectriaceae</taxon>
        <taxon>Fusarium</taxon>
        <taxon>Fusarium fujikuroi species complex</taxon>
    </lineage>
</organism>
<dbReference type="Proteomes" id="UP000544331">
    <property type="component" value="Unassembled WGS sequence"/>
</dbReference>
<dbReference type="OrthoDB" id="4161186at2759"/>
<sequence>METDTLSSPVIKWLEHIPAKFDNSEPTPRIQTRSDLERRRLSISDQSASKRQLISPPSSQDEHHIAGMDLAANTTPKKKRPASTSGQSNEDIDNDETPRGDPNKGKQHGFGKAESLHSESSSEYSRSSKRSRGSASPLKLSYVSGPYGHRLARDGSAALHSNKLSAVRKLVEDFEDIQSRLCLMSKRIEEALKKRAVGRLNNGMFFDDHHLTHGPCADDLVREALRIVRHSDICSTQLQDEAAWNNLVHSRLLDLFIHDMHDGPGQDILDYMPWLPAQPERNTQDDEPIDLLDSNGMPILNWTANQLVPIAFSIETKRYGGDVLKGEQQLGIWNAAQWEYLISKAGVDAANKLDFIPGLVVHGETWSLVITTRQHSKTTLFPGIPFGHTQSPIGVFQVIAGLRRLRRWVLDVMWPWYKQYLSGLQSPGSIKQQHNIIMAGGSQIVQSEEQQGAGKLTRMAT</sequence>
<feature type="compositionally biased region" description="Basic and acidic residues" evidence="1">
    <location>
        <begin position="32"/>
        <end position="42"/>
    </location>
</feature>
<keyword evidence="4" id="KW-1185">Reference proteome</keyword>
<evidence type="ECO:0000259" key="2">
    <source>
        <dbReference type="Pfam" id="PF20516"/>
    </source>
</evidence>
<name>A0A8H5YNF1_9HYPO</name>
<protein>
    <recommendedName>
        <fullName evidence="2">PD-(D/E)XK nuclease-like domain-containing protein</fullName>
    </recommendedName>
</protein>
<proteinExistence type="predicted"/>
<reference evidence="3 4" key="1">
    <citation type="submission" date="2020-05" db="EMBL/GenBank/DDBJ databases">
        <title>Identification and distribution of gene clusters putatively required for synthesis of sphingolipid metabolism inhibitors in phylogenetically diverse species of the filamentous fungus Fusarium.</title>
        <authorList>
            <person name="Kim H.-S."/>
            <person name="Busman M."/>
            <person name="Brown D.W."/>
            <person name="Divon H."/>
            <person name="Uhlig S."/>
            <person name="Proctor R.H."/>
        </authorList>
    </citation>
    <scope>NUCLEOTIDE SEQUENCE [LARGE SCALE GENOMIC DNA]</scope>
    <source>
        <strain evidence="3 4">NRRL 66235</strain>
    </source>
</reference>
<evidence type="ECO:0000256" key="1">
    <source>
        <dbReference type="SAM" id="MobiDB-lite"/>
    </source>
</evidence>
<evidence type="ECO:0000313" key="3">
    <source>
        <dbReference type="EMBL" id="KAF5715324.1"/>
    </source>
</evidence>
<comment type="caution">
    <text evidence="3">The sequence shown here is derived from an EMBL/GenBank/DDBJ whole genome shotgun (WGS) entry which is preliminary data.</text>
</comment>
<feature type="domain" description="PD-(D/E)XK nuclease-like" evidence="2">
    <location>
        <begin position="207"/>
        <end position="414"/>
    </location>
</feature>
<feature type="region of interest" description="Disordered" evidence="1">
    <location>
        <begin position="20"/>
        <end position="140"/>
    </location>
</feature>
<dbReference type="AlphaFoldDB" id="A0A8H5YNF1"/>
<accession>A0A8H5YNF1</accession>
<gene>
    <name evidence="3" type="ORF">FMUND_6922</name>
</gene>